<dbReference type="EMBL" id="FNVE01000001">
    <property type="protein sequence ID" value="SEF51421.1"/>
    <property type="molecule type" value="Genomic_DNA"/>
</dbReference>
<feature type="region of interest" description="Disordered" evidence="1">
    <location>
        <begin position="1"/>
        <end position="45"/>
    </location>
</feature>
<name>A0AAQ1G447_9GAMM</name>
<sequence>MRLDGFNPYSSLPDRSSRAVANTTGSSPAASVPGNEQAGVTATRLPPAQVVRTSSPAAEYIPARRESYEPIYGRANQALASYQSTANMPVDSGADTIVGIDTYA</sequence>
<evidence type="ECO:0000313" key="3">
    <source>
        <dbReference type="Proteomes" id="UP000243518"/>
    </source>
</evidence>
<reference evidence="2 3" key="1">
    <citation type="submission" date="2016-10" db="EMBL/GenBank/DDBJ databases">
        <authorList>
            <person name="Varghese N."/>
            <person name="Submissions S."/>
        </authorList>
    </citation>
    <scope>NUCLEOTIDE SEQUENCE [LARGE SCALE GENOMIC DNA]</scope>
    <source>
        <strain evidence="2 3">CECT 8317</strain>
    </source>
</reference>
<dbReference type="AlphaFoldDB" id="A0AAQ1G447"/>
<comment type="caution">
    <text evidence="2">The sequence shown here is derived from an EMBL/GenBank/DDBJ whole genome shotgun (WGS) entry which is preliminary data.</text>
</comment>
<proteinExistence type="predicted"/>
<gene>
    <name evidence="2" type="ORF">SAMN05216586_101243</name>
</gene>
<protein>
    <submittedName>
        <fullName evidence="2">Uncharacterized protein</fullName>
    </submittedName>
</protein>
<keyword evidence="3" id="KW-1185">Reference proteome</keyword>
<accession>A0AAQ1G447</accession>
<evidence type="ECO:0000313" key="2">
    <source>
        <dbReference type="EMBL" id="SEF51421.1"/>
    </source>
</evidence>
<dbReference type="RefSeq" id="WP_088273370.1">
    <property type="nucleotide sequence ID" value="NZ_FNVE01000001.1"/>
</dbReference>
<dbReference type="Proteomes" id="UP000243518">
    <property type="component" value="Unassembled WGS sequence"/>
</dbReference>
<evidence type="ECO:0000256" key="1">
    <source>
        <dbReference type="SAM" id="MobiDB-lite"/>
    </source>
</evidence>
<organism evidence="2 3">
    <name type="scientific">Halopseudomonas aestusnigri</name>
    <dbReference type="NCBI Taxonomy" id="857252"/>
    <lineage>
        <taxon>Bacteria</taxon>
        <taxon>Pseudomonadati</taxon>
        <taxon>Pseudomonadota</taxon>
        <taxon>Gammaproteobacteria</taxon>
        <taxon>Pseudomonadales</taxon>
        <taxon>Pseudomonadaceae</taxon>
        <taxon>Halopseudomonas</taxon>
    </lineage>
</organism>
<feature type="compositionally biased region" description="Polar residues" evidence="1">
    <location>
        <begin position="8"/>
        <end position="29"/>
    </location>
</feature>